<keyword evidence="3" id="KW-1185">Reference proteome</keyword>
<dbReference type="EMBL" id="ML734964">
    <property type="protein sequence ID" value="KAB8206249.1"/>
    <property type="molecule type" value="Genomic_DNA"/>
</dbReference>
<keyword evidence="1" id="KW-0472">Membrane</keyword>
<keyword evidence="1" id="KW-0812">Transmembrane</keyword>
<proteinExistence type="predicted"/>
<reference evidence="2 3" key="1">
    <citation type="submission" date="2019-04" db="EMBL/GenBank/DDBJ databases">
        <title>Fungal friends and foes A comparative genomics study of 23 Aspergillus species from section Flavi.</title>
        <authorList>
            <consortium name="DOE Joint Genome Institute"/>
            <person name="Kjaerbolling I."/>
            <person name="Vesth T.C."/>
            <person name="Frisvad J.C."/>
            <person name="Nybo J.L."/>
            <person name="Theobald S."/>
            <person name="Kildgaard S."/>
            <person name="Petersen T.I."/>
            <person name="Kuo A."/>
            <person name="Sato A."/>
            <person name="Lyhne E.K."/>
            <person name="Kogle M.E."/>
            <person name="Wiebenga A."/>
            <person name="Kun R.S."/>
            <person name="Lubbers R.J."/>
            <person name="Makela M.R."/>
            <person name="Barry K."/>
            <person name="Chovatia M."/>
            <person name="Clum A."/>
            <person name="Daum C."/>
            <person name="Haridas S."/>
            <person name="He G."/>
            <person name="LaButti K."/>
            <person name="Lipzen A."/>
            <person name="Mondo S."/>
            <person name="Pangilinan J."/>
            <person name="Riley R."/>
            <person name="Salamov A."/>
            <person name="Simmons B.A."/>
            <person name="Magnuson J.K."/>
            <person name="Henrissat B."/>
            <person name="Mortensen U.H."/>
            <person name="Larsen T.O."/>
            <person name="De vries R.P."/>
            <person name="Grigoriev I.V."/>
            <person name="Machida M."/>
            <person name="Baker S.E."/>
            <person name="Andersen M.R."/>
        </authorList>
    </citation>
    <scope>NUCLEOTIDE SEQUENCE [LARGE SCALE GENOMIC DNA]</scope>
    <source>
        <strain evidence="2 3">CBS 117618</strain>
    </source>
</reference>
<organism evidence="2 3">
    <name type="scientific">Aspergillus parasiticus</name>
    <dbReference type="NCBI Taxonomy" id="5067"/>
    <lineage>
        <taxon>Eukaryota</taxon>
        <taxon>Fungi</taxon>
        <taxon>Dikarya</taxon>
        <taxon>Ascomycota</taxon>
        <taxon>Pezizomycotina</taxon>
        <taxon>Eurotiomycetes</taxon>
        <taxon>Eurotiomycetidae</taxon>
        <taxon>Eurotiales</taxon>
        <taxon>Aspergillaceae</taxon>
        <taxon>Aspergillus</taxon>
        <taxon>Aspergillus subgen. Circumdati</taxon>
    </lineage>
</organism>
<dbReference type="VEuPathDB" id="FungiDB:BDV34DRAFT_224595"/>
<dbReference type="AlphaFoldDB" id="A0A5N6DMA2"/>
<evidence type="ECO:0000313" key="3">
    <source>
        <dbReference type="Proteomes" id="UP000326532"/>
    </source>
</evidence>
<accession>A0A5N6DMA2</accession>
<dbReference type="OMA" id="VGNTWIR"/>
<feature type="transmembrane region" description="Helical" evidence="1">
    <location>
        <begin position="12"/>
        <end position="33"/>
    </location>
</feature>
<evidence type="ECO:0000256" key="1">
    <source>
        <dbReference type="SAM" id="Phobius"/>
    </source>
</evidence>
<keyword evidence="1" id="KW-1133">Transmembrane helix</keyword>
<dbReference type="Proteomes" id="UP000326532">
    <property type="component" value="Unassembled WGS sequence"/>
</dbReference>
<evidence type="ECO:0008006" key="4">
    <source>
        <dbReference type="Google" id="ProtNLM"/>
    </source>
</evidence>
<name>A0A5N6DMA2_ASPPA</name>
<gene>
    <name evidence="2" type="ORF">BDV34DRAFT_224595</name>
</gene>
<protein>
    <recommendedName>
        <fullName evidence="4">Major facilitator superfamily domain-containing protein</fullName>
    </recommendedName>
</protein>
<feature type="transmembrane region" description="Helical" evidence="1">
    <location>
        <begin position="85"/>
        <end position="105"/>
    </location>
</feature>
<evidence type="ECO:0000313" key="2">
    <source>
        <dbReference type="EMBL" id="KAB8206249.1"/>
    </source>
</evidence>
<sequence>MTPFTVEERGKAVAMGAVAQFRVMGGSIFLAIVTSVSNGFIRSHLCGLLDDEQLHSVLHSAAAVPMLPPNAQMMVRTVFSERYNLQMKILAGCAGGQVLAFFLMWKKEPITVRSISYPV</sequence>